<evidence type="ECO:0000313" key="8">
    <source>
        <dbReference type="Proteomes" id="UP000273977"/>
    </source>
</evidence>
<dbReference type="InterPro" id="IPR018211">
    <property type="entry name" value="ADH_Fe_CS"/>
</dbReference>
<keyword evidence="2 4" id="KW-0479">Metal-binding</keyword>
<evidence type="ECO:0000259" key="6">
    <source>
        <dbReference type="Pfam" id="PF00465"/>
    </source>
</evidence>
<comment type="similarity">
    <text evidence="1">Belongs to the iron-containing alcohol dehydrogenase family.</text>
</comment>
<evidence type="ECO:0000256" key="4">
    <source>
        <dbReference type="PIRSR" id="PIRSR000112-1"/>
    </source>
</evidence>
<feature type="binding site" evidence="5">
    <location>
        <begin position="97"/>
        <end position="101"/>
    </location>
    <ligand>
        <name>NAD(+)</name>
        <dbReference type="ChEBI" id="CHEBI:57540"/>
    </ligand>
</feature>
<evidence type="ECO:0000256" key="3">
    <source>
        <dbReference type="ARBA" id="ARBA00023002"/>
    </source>
</evidence>
<dbReference type="AlphaFoldDB" id="A0A3N4GNF9"/>
<keyword evidence="5" id="KW-0520">NAD</keyword>
<dbReference type="EMBL" id="RKMG01000003">
    <property type="protein sequence ID" value="RPA63695.1"/>
    <property type="molecule type" value="Genomic_DNA"/>
</dbReference>
<accession>A0A3N4GNF9</accession>
<keyword evidence="8" id="KW-1185">Reference proteome</keyword>
<feature type="domain" description="Alcohol dehydrogenase iron-type/glycerol dehydrogenase GldA" evidence="6">
    <location>
        <begin position="10"/>
        <end position="158"/>
    </location>
</feature>
<dbReference type="InterPro" id="IPR001670">
    <property type="entry name" value="ADH_Fe/GldA"/>
</dbReference>
<evidence type="ECO:0000256" key="2">
    <source>
        <dbReference type="ARBA" id="ARBA00022723"/>
    </source>
</evidence>
<comment type="cofactor">
    <cofactor evidence="4">
        <name>Zn(2+)</name>
        <dbReference type="ChEBI" id="CHEBI:29105"/>
    </cofactor>
    <text evidence="4">Binds 1 zinc ion per subunit.</text>
</comment>
<dbReference type="Gene3D" id="3.40.50.1970">
    <property type="match status" value="1"/>
</dbReference>
<feature type="binding site" evidence="5">
    <location>
        <position position="134"/>
    </location>
    <ligand>
        <name>NAD(+)</name>
        <dbReference type="ChEBI" id="CHEBI:57540"/>
    </ligand>
</feature>
<sequence length="371" mass="41613">MINLTIKPGPQYYNYSEGAIQTIPKLLNEYQAKKVLIIHGSISWEKAKPFFESVLNDGNFRFLLEQYNGECSYNEAKRISNIIIDNDIDFVIGVGGGKISDLTLLSTSYTMTPFGLTPTLASNCAPWAALSVMYKDNGLAEGNSEHQNHNAAFLITDPYLVIDSPERYFIAGIADTLVKWYESDLVTSQDEIKNYPLVKMARFAAKICQDTILEESETAIKDLRSGNMSEAFYRVSEVVIVISGLVGGLGGKFARNTAAHTVHDALSAVLPGIHHYLHGEKVAYGIFYQLALENKWDEIDRLVPFYNKLGLPLSLTNMGLYPFEEADLKKIVTLMNKKEKIHILPLNINEEILASVYVDLENYMKKFNTNN</sequence>
<feature type="binding site" evidence="4">
    <location>
        <position position="175"/>
    </location>
    <ligand>
        <name>glycerol</name>
        <dbReference type="ChEBI" id="CHEBI:17754"/>
    </ligand>
</feature>
<dbReference type="OrthoDB" id="5198708at2"/>
<evidence type="ECO:0000313" key="7">
    <source>
        <dbReference type="EMBL" id="RPA63695.1"/>
    </source>
</evidence>
<dbReference type="PANTHER" id="PTHR43616">
    <property type="entry name" value="GLYCEROL DEHYDROGENASE"/>
    <property type="match status" value="1"/>
</dbReference>
<proteinExistence type="inferred from homology"/>
<gene>
    <name evidence="7" type="ORF">EF384_01900</name>
</gene>
<dbReference type="SUPFAM" id="SSF56796">
    <property type="entry name" value="Dehydroquinate synthase-like"/>
    <property type="match status" value="1"/>
</dbReference>
<dbReference type="InterPro" id="IPR016205">
    <property type="entry name" value="Glycerol_DH"/>
</dbReference>
<evidence type="ECO:0000256" key="1">
    <source>
        <dbReference type="ARBA" id="ARBA00007358"/>
    </source>
</evidence>
<dbReference type="GO" id="GO:0046872">
    <property type="term" value="F:metal ion binding"/>
    <property type="evidence" value="ECO:0007669"/>
    <property type="project" value="UniProtKB-KW"/>
</dbReference>
<organism evidence="7 8">
    <name type="scientific">Aerococcus agrisoli</name>
    <dbReference type="NCBI Taxonomy" id="2487350"/>
    <lineage>
        <taxon>Bacteria</taxon>
        <taxon>Bacillati</taxon>
        <taxon>Bacillota</taxon>
        <taxon>Bacilli</taxon>
        <taxon>Lactobacillales</taxon>
        <taxon>Aerococcaceae</taxon>
        <taxon>Aerococcus</taxon>
    </lineage>
</organism>
<dbReference type="RefSeq" id="WP_123779293.1">
    <property type="nucleotide sequence ID" value="NZ_RKMG01000003.1"/>
</dbReference>
<keyword evidence="4" id="KW-0862">Zinc</keyword>
<keyword evidence="3" id="KW-0560">Oxidoreductase</keyword>
<reference evidence="7 8" key="1">
    <citation type="submission" date="2018-11" db="EMBL/GenBank/DDBJ databases">
        <title>Aerococcus sp. SJQ22, whole genome shotgun sequence.</title>
        <authorList>
            <person name="Sun L."/>
            <person name="Gao X."/>
            <person name="Chen W."/>
            <person name="Huang K."/>
        </authorList>
    </citation>
    <scope>NUCLEOTIDE SEQUENCE [LARGE SCALE GENOMIC DNA]</scope>
    <source>
        <strain evidence="7 8">SJQ22</strain>
    </source>
</reference>
<dbReference type="Gene3D" id="1.20.1090.10">
    <property type="entry name" value="Dehydroquinate synthase-like - alpha domain"/>
    <property type="match status" value="1"/>
</dbReference>
<comment type="caution">
    <text evidence="7">The sequence shown here is derived from an EMBL/GenBank/DDBJ whole genome shotgun (WGS) entry which is preliminary data.</text>
</comment>
<feature type="binding site" evidence="5">
    <location>
        <position position="130"/>
    </location>
    <ligand>
        <name>NAD(+)</name>
        <dbReference type="ChEBI" id="CHEBI:57540"/>
    </ligand>
</feature>
<name>A0A3N4GNF9_9LACT</name>
<protein>
    <submittedName>
        <fullName evidence="7">Iron-containing alcohol dehydrogenase family protein</fullName>
    </submittedName>
</protein>
<dbReference type="Proteomes" id="UP000273977">
    <property type="component" value="Unassembled WGS sequence"/>
</dbReference>
<dbReference type="Pfam" id="PF00465">
    <property type="entry name" value="Fe-ADH"/>
    <property type="match status" value="1"/>
</dbReference>
<dbReference type="PANTHER" id="PTHR43616:SF3">
    <property type="entry name" value="HYDROXYCARBOXYLATE DEHYDROGENASE A"/>
    <property type="match status" value="1"/>
</dbReference>
<dbReference type="GO" id="GO:0016614">
    <property type="term" value="F:oxidoreductase activity, acting on CH-OH group of donors"/>
    <property type="evidence" value="ECO:0007669"/>
    <property type="project" value="InterPro"/>
</dbReference>
<dbReference type="PROSITE" id="PS00913">
    <property type="entry name" value="ADH_IRON_1"/>
    <property type="match status" value="1"/>
</dbReference>
<evidence type="ECO:0000256" key="5">
    <source>
        <dbReference type="PIRSR" id="PIRSR000112-3"/>
    </source>
</evidence>
<feature type="binding site" evidence="4">
    <location>
        <position position="278"/>
    </location>
    <ligand>
        <name>glycerol</name>
        <dbReference type="ChEBI" id="CHEBI:17754"/>
    </ligand>
</feature>
<feature type="binding site" evidence="5">
    <location>
        <begin position="119"/>
        <end position="122"/>
    </location>
    <ligand>
        <name>NAD(+)</name>
        <dbReference type="ChEBI" id="CHEBI:57540"/>
    </ligand>
</feature>
<feature type="binding site" evidence="4">
    <location>
        <position position="260"/>
    </location>
    <ligand>
        <name>glycerol</name>
        <dbReference type="ChEBI" id="CHEBI:17754"/>
    </ligand>
</feature>
<dbReference type="PIRSF" id="PIRSF000112">
    <property type="entry name" value="Glycerol_dehydrogenase"/>
    <property type="match status" value="1"/>
</dbReference>
<dbReference type="CDD" id="cd08172">
    <property type="entry name" value="GlyDH-like"/>
    <property type="match status" value="1"/>
</dbReference>